<keyword evidence="3" id="KW-1185">Reference proteome</keyword>
<accession>A0ABP7KBP7</accession>
<reference evidence="3" key="1">
    <citation type="journal article" date="2019" name="Int. J. Syst. Evol. Microbiol.">
        <title>The Global Catalogue of Microorganisms (GCM) 10K type strain sequencing project: providing services to taxonomists for standard genome sequencing and annotation.</title>
        <authorList>
            <consortium name="The Broad Institute Genomics Platform"/>
            <consortium name="The Broad Institute Genome Sequencing Center for Infectious Disease"/>
            <person name="Wu L."/>
            <person name="Ma J."/>
        </authorList>
    </citation>
    <scope>NUCLEOTIDE SEQUENCE [LARGE SCALE GENOMIC DNA]</scope>
    <source>
        <strain evidence="3">JCM 17021</strain>
    </source>
</reference>
<keyword evidence="1" id="KW-0812">Transmembrane</keyword>
<feature type="transmembrane region" description="Helical" evidence="1">
    <location>
        <begin position="74"/>
        <end position="97"/>
    </location>
</feature>
<keyword evidence="1" id="KW-1133">Transmembrane helix</keyword>
<evidence type="ECO:0000256" key="1">
    <source>
        <dbReference type="SAM" id="Phobius"/>
    </source>
</evidence>
<proteinExistence type="predicted"/>
<comment type="caution">
    <text evidence="2">The sequence shown here is derived from an EMBL/GenBank/DDBJ whole genome shotgun (WGS) entry which is preliminary data.</text>
</comment>
<keyword evidence="1" id="KW-0472">Membrane</keyword>
<dbReference type="RefSeq" id="WP_345063428.1">
    <property type="nucleotide sequence ID" value="NZ_BAABCN010000002.1"/>
</dbReference>
<evidence type="ECO:0008006" key="4">
    <source>
        <dbReference type="Google" id="ProtNLM"/>
    </source>
</evidence>
<dbReference type="Proteomes" id="UP001501803">
    <property type="component" value="Unassembled WGS sequence"/>
</dbReference>
<dbReference type="EMBL" id="BAABCN010000002">
    <property type="protein sequence ID" value="GAA3870483.1"/>
    <property type="molecule type" value="Genomic_DNA"/>
</dbReference>
<gene>
    <name evidence="2" type="ORF">GCM10022381_12070</name>
</gene>
<protein>
    <recommendedName>
        <fullName evidence="4">DUF1269 domain-containing protein</fullName>
    </recommendedName>
</protein>
<sequence length="177" mass="17930">MADETYVAVAAQYASEGGAVADFDEIHAHYKEDARHEHGPLDAAVITRGLDGKLSIVKRDDGGKSHGARKGLSIGLASGLAVALFPAVALGGALLVAGGSGAGIGAIAGHIGRKTPSKDLEAISETLDAGSAGIVFVVDPADAAEVEKLLANATKVTKRDLAVDSKELDDEVDGAYE</sequence>
<organism evidence="2 3">
    <name type="scientific">Leifsonia kafniensis</name>
    <dbReference type="NCBI Taxonomy" id="475957"/>
    <lineage>
        <taxon>Bacteria</taxon>
        <taxon>Bacillati</taxon>
        <taxon>Actinomycetota</taxon>
        <taxon>Actinomycetes</taxon>
        <taxon>Micrococcales</taxon>
        <taxon>Microbacteriaceae</taxon>
        <taxon>Leifsonia</taxon>
    </lineage>
</organism>
<name>A0ABP7KBP7_9MICO</name>
<evidence type="ECO:0000313" key="3">
    <source>
        <dbReference type="Proteomes" id="UP001501803"/>
    </source>
</evidence>
<evidence type="ECO:0000313" key="2">
    <source>
        <dbReference type="EMBL" id="GAA3870483.1"/>
    </source>
</evidence>